<dbReference type="Pfam" id="PF04749">
    <property type="entry name" value="PLAC8"/>
    <property type="match status" value="1"/>
</dbReference>
<feature type="compositionally biased region" description="Pro residues" evidence="1">
    <location>
        <begin position="47"/>
        <end position="61"/>
    </location>
</feature>
<evidence type="ECO:0008006" key="4">
    <source>
        <dbReference type="Google" id="ProtNLM"/>
    </source>
</evidence>
<keyword evidence="3" id="KW-1185">Reference proteome</keyword>
<accession>A0AAV9WDU1</accession>
<evidence type="ECO:0000313" key="3">
    <source>
        <dbReference type="Proteomes" id="UP001370758"/>
    </source>
</evidence>
<evidence type="ECO:0000256" key="1">
    <source>
        <dbReference type="SAM" id="MobiDB-lite"/>
    </source>
</evidence>
<sequence length="232" mass="26154">MSYQTEPKAIYPDHQAQAPYGQPIHSPPPNYQLQYPQPDHQPQYQQSPPPPQQFQQPPPPQQFQQYQEHQQSPAPQPVTSPVQPQPQMEHKGVTNHAGQPGSWEHGMCGCFGDCGKCCLTCWCPCITYGKIHHRLRNNDMSNYSSCNGSCWGFCGLMCLCGVQWVMGMMQRGEIRQRYNLEGSGFGDCCRHFWCGCCVLIQEDRETEARKALLVPANQAGYQQSAGMTYPGN</sequence>
<comment type="caution">
    <text evidence="2">The sequence shown here is derived from an EMBL/GenBank/DDBJ whole genome shotgun (WGS) entry which is preliminary data.</text>
</comment>
<proteinExistence type="predicted"/>
<protein>
    <recommendedName>
        <fullName evidence="4">PLAC8-domain-containing protein</fullName>
    </recommendedName>
</protein>
<dbReference type="PANTHER" id="PTHR15907">
    <property type="entry name" value="DUF614 FAMILY PROTEIN-RELATED"/>
    <property type="match status" value="1"/>
</dbReference>
<evidence type="ECO:0000313" key="2">
    <source>
        <dbReference type="EMBL" id="KAK6506701.1"/>
    </source>
</evidence>
<organism evidence="2 3">
    <name type="scientific">Arthrobotrys musiformis</name>
    <dbReference type="NCBI Taxonomy" id="47236"/>
    <lineage>
        <taxon>Eukaryota</taxon>
        <taxon>Fungi</taxon>
        <taxon>Dikarya</taxon>
        <taxon>Ascomycota</taxon>
        <taxon>Pezizomycotina</taxon>
        <taxon>Orbiliomycetes</taxon>
        <taxon>Orbiliales</taxon>
        <taxon>Orbiliaceae</taxon>
        <taxon>Arthrobotrys</taxon>
    </lineage>
</organism>
<dbReference type="InterPro" id="IPR006461">
    <property type="entry name" value="PLAC_motif_containing"/>
</dbReference>
<dbReference type="NCBIfam" id="TIGR01571">
    <property type="entry name" value="A_thal_Cys_rich"/>
    <property type="match status" value="1"/>
</dbReference>
<dbReference type="Proteomes" id="UP001370758">
    <property type="component" value="Unassembled WGS sequence"/>
</dbReference>
<gene>
    <name evidence="2" type="ORF">TWF481_005160</name>
</gene>
<feature type="region of interest" description="Disordered" evidence="1">
    <location>
        <begin position="1"/>
        <end position="98"/>
    </location>
</feature>
<name>A0AAV9WDU1_9PEZI</name>
<feature type="compositionally biased region" description="Low complexity" evidence="1">
    <location>
        <begin position="31"/>
        <end position="46"/>
    </location>
</feature>
<dbReference type="EMBL" id="JAVHJL010000003">
    <property type="protein sequence ID" value="KAK6506701.1"/>
    <property type="molecule type" value="Genomic_DNA"/>
</dbReference>
<feature type="compositionally biased region" description="Low complexity" evidence="1">
    <location>
        <begin position="62"/>
        <end position="87"/>
    </location>
</feature>
<dbReference type="AlphaFoldDB" id="A0AAV9WDU1"/>
<reference evidence="2 3" key="1">
    <citation type="submission" date="2023-08" db="EMBL/GenBank/DDBJ databases">
        <authorList>
            <person name="Palmer J.M."/>
        </authorList>
    </citation>
    <scope>NUCLEOTIDE SEQUENCE [LARGE SCALE GENOMIC DNA]</scope>
    <source>
        <strain evidence="2 3">TWF481</strain>
    </source>
</reference>